<comment type="similarity">
    <text evidence="1">Belongs to the bacterial solute-binding protein 7 family.</text>
</comment>
<dbReference type="Gene3D" id="3.40.190.170">
    <property type="entry name" value="Bacterial extracellular solute-binding protein, family 7"/>
    <property type="match status" value="1"/>
</dbReference>
<organism evidence="5 6">
    <name type="scientific">Dentiradicibacter hellwigii</name>
    <dbReference type="NCBI Taxonomy" id="3149053"/>
    <lineage>
        <taxon>Bacteria</taxon>
        <taxon>Pseudomonadati</taxon>
        <taxon>Pseudomonadota</taxon>
        <taxon>Betaproteobacteria</taxon>
        <taxon>Rhodocyclales</taxon>
        <taxon>Rhodocyclaceae</taxon>
        <taxon>Dentiradicibacter</taxon>
    </lineage>
</organism>
<evidence type="ECO:0000313" key="5">
    <source>
        <dbReference type="EMBL" id="MFA9949778.1"/>
    </source>
</evidence>
<proteinExistence type="inferred from homology"/>
<reference evidence="6" key="1">
    <citation type="submission" date="2024-06" db="EMBL/GenBank/DDBJ databases">
        <title>Radixoralia hellwigii gen. nov., sp nov., isolated from a root canal in the human oral cavity.</title>
        <authorList>
            <person name="Bartsch S."/>
            <person name="Wittmer A."/>
            <person name="Schulz A.-K."/>
            <person name="Neumann-Schaal M."/>
            <person name="Wolf J."/>
            <person name="Gronow S."/>
            <person name="Tennert C."/>
            <person name="Haecker G."/>
            <person name="Cieplik F."/>
            <person name="Al-Ahmad A."/>
        </authorList>
    </citation>
    <scope>NUCLEOTIDE SEQUENCE [LARGE SCALE GENOMIC DNA]</scope>
    <source>
        <strain evidence="6">Wk13</strain>
    </source>
</reference>
<evidence type="ECO:0000256" key="4">
    <source>
        <dbReference type="SAM" id="SignalP"/>
    </source>
</evidence>
<dbReference type="Proteomes" id="UP001574673">
    <property type="component" value="Unassembled WGS sequence"/>
</dbReference>
<evidence type="ECO:0000256" key="1">
    <source>
        <dbReference type="ARBA" id="ARBA00009023"/>
    </source>
</evidence>
<accession>A0ABV4UDR3</accession>
<comment type="caution">
    <text evidence="5">The sequence shown here is derived from an EMBL/GenBank/DDBJ whole genome shotgun (WGS) entry which is preliminary data.</text>
</comment>
<keyword evidence="2" id="KW-0813">Transport</keyword>
<evidence type="ECO:0000256" key="3">
    <source>
        <dbReference type="ARBA" id="ARBA00022729"/>
    </source>
</evidence>
<gene>
    <name evidence="5" type="ORF">ABCS64_05450</name>
</gene>
<evidence type="ECO:0000256" key="2">
    <source>
        <dbReference type="ARBA" id="ARBA00022448"/>
    </source>
</evidence>
<dbReference type="CDD" id="cd13679">
    <property type="entry name" value="PBP2_TRAP_YiaO_like"/>
    <property type="match status" value="1"/>
</dbReference>
<name>A0ABV4UDR3_9RHOO</name>
<protein>
    <submittedName>
        <fullName evidence="5">TRAP transporter substrate-binding protein</fullName>
    </submittedName>
</protein>
<dbReference type="PANTHER" id="PTHR33376:SF7">
    <property type="entry name" value="C4-DICARBOXYLATE-BINDING PROTEIN DCTB"/>
    <property type="match status" value="1"/>
</dbReference>
<dbReference type="EMBL" id="JBEUWX010000002">
    <property type="protein sequence ID" value="MFA9949778.1"/>
    <property type="molecule type" value="Genomic_DNA"/>
</dbReference>
<dbReference type="PANTHER" id="PTHR33376">
    <property type="match status" value="1"/>
</dbReference>
<dbReference type="InterPro" id="IPR038404">
    <property type="entry name" value="TRAP_DctP_sf"/>
</dbReference>
<dbReference type="NCBIfam" id="NF037995">
    <property type="entry name" value="TRAP_S1"/>
    <property type="match status" value="1"/>
</dbReference>
<evidence type="ECO:0000313" key="6">
    <source>
        <dbReference type="Proteomes" id="UP001574673"/>
    </source>
</evidence>
<dbReference type="NCBIfam" id="TIGR00787">
    <property type="entry name" value="dctP"/>
    <property type="match status" value="1"/>
</dbReference>
<dbReference type="Pfam" id="PF03480">
    <property type="entry name" value="DctP"/>
    <property type="match status" value="1"/>
</dbReference>
<dbReference type="InterPro" id="IPR018389">
    <property type="entry name" value="DctP_fam"/>
</dbReference>
<keyword evidence="3 4" id="KW-0732">Signal</keyword>
<feature type="chain" id="PRO_5046004562" evidence="4">
    <location>
        <begin position="32"/>
        <end position="340"/>
    </location>
</feature>
<dbReference type="InterPro" id="IPR004682">
    <property type="entry name" value="TRAP_DctP"/>
</dbReference>
<feature type="signal peptide" evidence="4">
    <location>
        <begin position="1"/>
        <end position="31"/>
    </location>
</feature>
<keyword evidence="6" id="KW-1185">Reference proteome</keyword>
<dbReference type="PIRSF" id="PIRSF006470">
    <property type="entry name" value="DctB"/>
    <property type="match status" value="1"/>
</dbReference>
<dbReference type="RefSeq" id="WP_418890886.1">
    <property type="nucleotide sequence ID" value="NZ_JBEUWX010000002.1"/>
</dbReference>
<sequence length="340" mass="37494">MKAHSFAPQRKTLLTALLGGLCLFAPWSVFAAEARLGHGFTEQHPRGLAMARFAADVAKATNGQVKIKVFANSSLGSEEKMLQSVQSGVQEFYLGSLAPFSVRKKELQIFDFPFLFSTDAEVAKVLDGPVGQKLLDSLADTGLIGLSWAGGAFRNIANSKRPITKFEDLKGLKIRVMQSPVAIESFKAMGVNATPMAYAEVFTALEIHAIDGLEHPPVDMLQNRIFEVQKYLAISHHVYTPVSLVVSKKWFSTLTADQQAAIRKAAISARDFQRAEEIRQTKDAVSQLQAKGMTVTELGPQELEKMRQAVKPVIEKFSSSIGSDYVKRFYKEVEKARQAQ</sequence>